<dbReference type="FunFam" id="3.30.360.10:FF:000005">
    <property type="entry name" value="Homoserine dehydrogenase"/>
    <property type="match status" value="1"/>
</dbReference>
<dbReference type="InterPro" id="IPR016204">
    <property type="entry name" value="HDH"/>
</dbReference>
<feature type="domain" description="ACT" evidence="14">
    <location>
        <begin position="351"/>
        <end position="426"/>
    </location>
</feature>
<gene>
    <name evidence="15" type="ORF">Asru_0323_07</name>
</gene>
<keyword evidence="6" id="KW-0028">Amino-acid biosynthesis</keyword>
<dbReference type="Pfam" id="PF03447">
    <property type="entry name" value="NAD_binding_3"/>
    <property type="match status" value="1"/>
</dbReference>
<dbReference type="InterPro" id="IPR001342">
    <property type="entry name" value="HDH_cat"/>
</dbReference>
<accession>A0A0D6P6R5</accession>
<proteinExistence type="inferred from homology"/>
<dbReference type="InterPro" id="IPR045865">
    <property type="entry name" value="ACT-like_dom_sf"/>
</dbReference>
<dbReference type="OrthoDB" id="9808167at2"/>
<dbReference type="InterPro" id="IPR002912">
    <property type="entry name" value="ACT_dom"/>
</dbReference>
<dbReference type="Gene3D" id="3.30.70.260">
    <property type="match status" value="1"/>
</dbReference>
<evidence type="ECO:0000256" key="9">
    <source>
        <dbReference type="ARBA" id="ARBA00023002"/>
    </source>
</evidence>
<evidence type="ECO:0000313" key="16">
    <source>
        <dbReference type="Proteomes" id="UP000032680"/>
    </source>
</evidence>
<dbReference type="GO" id="GO:0009086">
    <property type="term" value="P:methionine biosynthetic process"/>
    <property type="evidence" value="ECO:0007669"/>
    <property type="project" value="UniProtKB-KW"/>
</dbReference>
<protein>
    <recommendedName>
        <fullName evidence="5">Homoserine dehydrogenase</fullName>
        <ecNumber evidence="4">1.1.1.3</ecNumber>
    </recommendedName>
</protein>
<dbReference type="PROSITE" id="PS51671">
    <property type="entry name" value="ACT"/>
    <property type="match status" value="1"/>
</dbReference>
<comment type="pathway">
    <text evidence="1">Amino-acid biosynthesis; L-threonine biosynthesis; L-threonine from L-aspartate: step 3/5.</text>
</comment>
<evidence type="ECO:0000256" key="2">
    <source>
        <dbReference type="ARBA" id="ARBA00005062"/>
    </source>
</evidence>
<evidence type="ECO:0000256" key="12">
    <source>
        <dbReference type="PIRSR" id="PIRSR000098-2"/>
    </source>
</evidence>
<dbReference type="Proteomes" id="UP000032680">
    <property type="component" value="Unassembled WGS sequence"/>
</dbReference>
<evidence type="ECO:0000259" key="14">
    <source>
        <dbReference type="PROSITE" id="PS51671"/>
    </source>
</evidence>
<dbReference type="Pfam" id="PF01842">
    <property type="entry name" value="ACT"/>
    <property type="match status" value="1"/>
</dbReference>
<dbReference type="PIRSF" id="PIRSF000098">
    <property type="entry name" value="Homoser_dehydrog"/>
    <property type="match status" value="1"/>
</dbReference>
<dbReference type="EMBL" id="BANB01000323">
    <property type="protein sequence ID" value="GAN77455.1"/>
    <property type="molecule type" value="Genomic_DNA"/>
</dbReference>
<dbReference type="EC" id="1.1.1.3" evidence="4"/>
<evidence type="ECO:0000256" key="8">
    <source>
        <dbReference type="ARBA" id="ARBA00022857"/>
    </source>
</evidence>
<reference evidence="15 16" key="1">
    <citation type="submission" date="2012-11" db="EMBL/GenBank/DDBJ databases">
        <title>Whole genome sequence of Acidisphaera rubrifaciens HS-AP3.</title>
        <authorList>
            <person name="Azuma Y."/>
            <person name="Higashiura N."/>
            <person name="Hirakawa H."/>
            <person name="Matsushita K."/>
        </authorList>
    </citation>
    <scope>NUCLEOTIDE SEQUENCE [LARGE SCALE GENOMIC DNA]</scope>
    <source>
        <strain evidence="15 16">HS-AP3</strain>
    </source>
</reference>
<comment type="caution">
    <text evidence="15">The sequence shown here is derived from an EMBL/GenBank/DDBJ whole genome shotgun (WGS) entry which is preliminary data.</text>
</comment>
<dbReference type="InterPro" id="IPR005106">
    <property type="entry name" value="Asp/hSer_DH_NAD-bd"/>
</dbReference>
<dbReference type="InterPro" id="IPR036291">
    <property type="entry name" value="NAD(P)-bd_dom_sf"/>
</dbReference>
<dbReference type="PANTHER" id="PTHR43331:SF1">
    <property type="entry name" value="HOMOSERINE DEHYDROGENASE"/>
    <property type="match status" value="1"/>
</dbReference>
<dbReference type="InterPro" id="IPR019811">
    <property type="entry name" value="HDH_CS"/>
</dbReference>
<dbReference type="Gene3D" id="3.30.360.10">
    <property type="entry name" value="Dihydrodipicolinate Reductase, domain 2"/>
    <property type="match status" value="1"/>
</dbReference>
<evidence type="ECO:0000256" key="13">
    <source>
        <dbReference type="RuleBase" id="RU004171"/>
    </source>
</evidence>
<dbReference type="SUPFAM" id="SSF55347">
    <property type="entry name" value="Glyceraldehyde-3-phosphate dehydrogenase-like, C-terminal domain"/>
    <property type="match status" value="1"/>
</dbReference>
<dbReference type="GO" id="GO:0004412">
    <property type="term" value="F:homoserine dehydrogenase activity"/>
    <property type="evidence" value="ECO:0007669"/>
    <property type="project" value="UniProtKB-EC"/>
</dbReference>
<evidence type="ECO:0000256" key="6">
    <source>
        <dbReference type="ARBA" id="ARBA00022605"/>
    </source>
</evidence>
<feature type="binding site" evidence="12">
    <location>
        <position position="107"/>
    </location>
    <ligand>
        <name>NADPH</name>
        <dbReference type="ChEBI" id="CHEBI:57783"/>
    </ligand>
</feature>
<feature type="binding site" evidence="12">
    <location>
        <position position="192"/>
    </location>
    <ligand>
        <name>L-homoserine</name>
        <dbReference type="ChEBI" id="CHEBI:57476"/>
    </ligand>
</feature>
<keyword evidence="16" id="KW-1185">Reference proteome</keyword>
<comment type="similarity">
    <text evidence="3 13">Belongs to the homoserine dehydrogenase family.</text>
</comment>
<evidence type="ECO:0000256" key="11">
    <source>
        <dbReference type="PIRSR" id="PIRSR000098-1"/>
    </source>
</evidence>
<evidence type="ECO:0000256" key="4">
    <source>
        <dbReference type="ARBA" id="ARBA00013213"/>
    </source>
</evidence>
<dbReference type="UniPathway" id="UPA00051">
    <property type="reaction ID" value="UER00465"/>
</dbReference>
<organism evidence="15 16">
    <name type="scientific">Acidisphaera rubrifaciens HS-AP3</name>
    <dbReference type="NCBI Taxonomy" id="1231350"/>
    <lineage>
        <taxon>Bacteria</taxon>
        <taxon>Pseudomonadati</taxon>
        <taxon>Pseudomonadota</taxon>
        <taxon>Alphaproteobacteria</taxon>
        <taxon>Acetobacterales</taxon>
        <taxon>Acetobacteraceae</taxon>
        <taxon>Acidisphaera</taxon>
    </lineage>
</organism>
<dbReference type="Gene3D" id="3.40.50.720">
    <property type="entry name" value="NAD(P)-binding Rossmann-like Domain"/>
    <property type="match status" value="1"/>
</dbReference>
<dbReference type="AlphaFoldDB" id="A0A0D6P6R5"/>
<keyword evidence="8 12" id="KW-0521">NADP</keyword>
<dbReference type="Pfam" id="PF00742">
    <property type="entry name" value="Homoserine_dh"/>
    <property type="match status" value="1"/>
</dbReference>
<dbReference type="SUPFAM" id="SSF51735">
    <property type="entry name" value="NAD(P)-binding Rossmann-fold domains"/>
    <property type="match status" value="1"/>
</dbReference>
<evidence type="ECO:0000313" key="15">
    <source>
        <dbReference type="EMBL" id="GAN77455.1"/>
    </source>
</evidence>
<keyword evidence="9" id="KW-0560">Oxidoreductase</keyword>
<dbReference type="GO" id="GO:0009088">
    <property type="term" value="P:threonine biosynthetic process"/>
    <property type="evidence" value="ECO:0007669"/>
    <property type="project" value="UniProtKB-UniPathway"/>
</dbReference>
<comment type="pathway">
    <text evidence="2">Amino-acid biosynthesis; L-methionine biosynthesis via de novo pathway; L-homoserine from L-aspartate: step 3/3.</text>
</comment>
<dbReference type="RefSeq" id="WP_048861535.1">
    <property type="nucleotide sequence ID" value="NZ_BANB01000323.1"/>
</dbReference>
<dbReference type="CDD" id="cd04881">
    <property type="entry name" value="ACT_HSDH-Hom"/>
    <property type="match status" value="1"/>
</dbReference>
<evidence type="ECO:0000256" key="3">
    <source>
        <dbReference type="ARBA" id="ARBA00006753"/>
    </source>
</evidence>
<evidence type="ECO:0000256" key="7">
    <source>
        <dbReference type="ARBA" id="ARBA00022697"/>
    </source>
</evidence>
<dbReference type="SUPFAM" id="SSF55021">
    <property type="entry name" value="ACT-like"/>
    <property type="match status" value="1"/>
</dbReference>
<keyword evidence="7" id="KW-0791">Threonine biosynthesis</keyword>
<evidence type="ECO:0000256" key="1">
    <source>
        <dbReference type="ARBA" id="ARBA00005056"/>
    </source>
</evidence>
<feature type="binding site" evidence="12">
    <location>
        <begin position="10"/>
        <end position="17"/>
    </location>
    <ligand>
        <name>NADP(+)</name>
        <dbReference type="ChEBI" id="CHEBI:58349"/>
    </ligand>
</feature>
<dbReference type="PANTHER" id="PTHR43331">
    <property type="entry name" value="HOMOSERINE DEHYDROGENASE"/>
    <property type="match status" value="1"/>
</dbReference>
<evidence type="ECO:0000256" key="5">
    <source>
        <dbReference type="ARBA" id="ARBA00013376"/>
    </source>
</evidence>
<sequence>MSAPLKVGIAGLGTVGAGVLRVLRDNADLIAARAGRPIVPVAVAARDRTRERGVPLTGLRWHDDPVALAADPDVDAVAELIGGAEGPARALVEASIGAGRPVVTANKALIAIHGAAIAAAAEARGVTLAFEAAVAGGIPVIKTLREGLAANRIGRIAGILNGTCNYILTVMREQGRGFDEVLADAQALGYAEADPSFDIDGVDAAHKLAILAALAFGRPVDFSALHVEGIRQVSAIDIAFARELGLRIKLLGIASRGPRGIEARVHPCMVPEASPIARVDGVFNAVVIEGDFVGRVMLEGRGAGAGPTASAVVADLIDIARDRRTPVWGAAASALEAAPSVPMAAHTGPYYLRLMVLDRPGVIADVTAILRDQGVSLESMLQRGRSPGEAVPVVLTTHETGEAAMQSALSRIAALPTVVEPPAMIRIEPG</sequence>
<dbReference type="NCBIfam" id="NF004976">
    <property type="entry name" value="PRK06349.1"/>
    <property type="match status" value="1"/>
</dbReference>
<evidence type="ECO:0000256" key="10">
    <source>
        <dbReference type="ARBA" id="ARBA00023167"/>
    </source>
</evidence>
<dbReference type="GO" id="GO:0050661">
    <property type="term" value="F:NADP binding"/>
    <property type="evidence" value="ECO:0007669"/>
    <property type="project" value="InterPro"/>
</dbReference>
<name>A0A0D6P6R5_9PROT</name>
<dbReference type="UniPathway" id="UPA00050">
    <property type="reaction ID" value="UER00063"/>
</dbReference>
<keyword evidence="10" id="KW-0486">Methionine biosynthesis</keyword>
<dbReference type="PROSITE" id="PS01042">
    <property type="entry name" value="HOMOSER_DHGENASE"/>
    <property type="match status" value="1"/>
</dbReference>
<feature type="active site" description="Proton donor" evidence="11">
    <location>
        <position position="207"/>
    </location>
</feature>